<evidence type="ECO:0000313" key="2">
    <source>
        <dbReference type="Proteomes" id="UP001070352"/>
    </source>
</evidence>
<comment type="caution">
    <text evidence="1">The sequence shown here is derived from an EMBL/GenBank/DDBJ whole genome shotgun (WGS) entry which is preliminary data.</text>
</comment>
<name>A0A9Q4DQX5_BACSC</name>
<gene>
    <name evidence="1" type="ORF">MOC45_17880</name>
</gene>
<sequence length="98" mass="11661">MESKDKIFVIDNKEIVEYLMNAIKEKDSNKEEVKEVAEKSLTKELGERLLELYKRLFVDEYSPTIPQEKVDQELIRVVDKLVKHVAYLEEELDKYGKR</sequence>
<protein>
    <submittedName>
        <fullName evidence="1">Uncharacterized protein</fullName>
    </submittedName>
</protein>
<reference evidence="1" key="1">
    <citation type="submission" date="2022-02" db="EMBL/GenBank/DDBJ databases">
        <title>Crop Bioprotection Bacillus Genome Sequencing.</title>
        <authorList>
            <person name="Dunlap C."/>
        </authorList>
    </citation>
    <scope>NUCLEOTIDE SEQUENCE</scope>
    <source>
        <strain evidence="1">M18B4</strain>
    </source>
</reference>
<dbReference type="EMBL" id="JALANJ010000034">
    <property type="protein sequence ID" value="MCY8122437.1"/>
    <property type="molecule type" value="Genomic_DNA"/>
</dbReference>
<proteinExistence type="predicted"/>
<dbReference type="AlphaFoldDB" id="A0A9Q4DQX5"/>
<accession>A0A9Q4DQX5</accession>
<dbReference type="Proteomes" id="UP001070352">
    <property type="component" value="Unassembled WGS sequence"/>
</dbReference>
<organism evidence="1 2">
    <name type="scientific">Bacillus spizizenii</name>
    <name type="common">Bacillus subtilis subsp. spizizenii</name>
    <dbReference type="NCBI Taxonomy" id="96241"/>
    <lineage>
        <taxon>Bacteria</taxon>
        <taxon>Bacillati</taxon>
        <taxon>Bacillota</taxon>
        <taxon>Bacilli</taxon>
        <taxon>Bacillales</taxon>
        <taxon>Bacillaceae</taxon>
        <taxon>Bacillus</taxon>
    </lineage>
</organism>
<evidence type="ECO:0000313" key="1">
    <source>
        <dbReference type="EMBL" id="MCY8122437.1"/>
    </source>
</evidence>